<dbReference type="InterPro" id="IPR010633">
    <property type="entry name" value="Phage_lambda_GpZ"/>
</dbReference>
<dbReference type="Proteomes" id="UP001310386">
    <property type="component" value="Unassembled WGS sequence"/>
</dbReference>
<comment type="caution">
    <text evidence="1">The sequence shown here is derived from an EMBL/GenBank/DDBJ whole genome shotgun (WGS) entry which is preliminary data.</text>
</comment>
<dbReference type="RefSeq" id="WP_371755208.1">
    <property type="nucleotide sequence ID" value="NZ_JAYJLD010000027.1"/>
</dbReference>
<dbReference type="Pfam" id="PF06763">
    <property type="entry name" value="Minor_tail_Z"/>
    <property type="match status" value="1"/>
</dbReference>
<reference evidence="1" key="1">
    <citation type="submission" date="2023-12" db="EMBL/GenBank/DDBJ databases">
        <title>Fervidustalea candida gen. nov., sp. nov., a novel member of the family Paenibacillaceae isolated from a geothermal area.</title>
        <authorList>
            <person name="Li W.-J."/>
            <person name="Jiao J.-Y."/>
            <person name="Chen Y."/>
        </authorList>
    </citation>
    <scope>NUCLEOTIDE SEQUENCE</scope>
    <source>
        <strain evidence="1">SYSU GA230002</strain>
    </source>
</reference>
<gene>
    <name evidence="1" type="ORF">VF724_15600</name>
</gene>
<keyword evidence="2" id="KW-1185">Reference proteome</keyword>
<protein>
    <submittedName>
        <fullName evidence="1">Phage tail protein</fullName>
    </submittedName>
</protein>
<accession>A0ABU5ZN27</accession>
<organism evidence="1 2">
    <name type="scientific">Ferviditalea candida</name>
    <dbReference type="NCBI Taxonomy" id="3108399"/>
    <lineage>
        <taxon>Bacteria</taxon>
        <taxon>Bacillati</taxon>
        <taxon>Bacillota</taxon>
        <taxon>Bacilli</taxon>
        <taxon>Bacillales</taxon>
        <taxon>Paenibacillaceae</taxon>
        <taxon>Ferviditalea</taxon>
    </lineage>
</organism>
<evidence type="ECO:0000313" key="2">
    <source>
        <dbReference type="Proteomes" id="UP001310386"/>
    </source>
</evidence>
<name>A0ABU5ZN27_9BACL</name>
<proteinExistence type="predicted"/>
<dbReference type="EMBL" id="JAYJLD010000027">
    <property type="protein sequence ID" value="MEB3103081.1"/>
    <property type="molecule type" value="Genomic_DNA"/>
</dbReference>
<evidence type="ECO:0000313" key="1">
    <source>
        <dbReference type="EMBL" id="MEB3103081.1"/>
    </source>
</evidence>
<sequence>MASRIVIDTSQLNKVVKGLGEFEKQMPGAFTSAVNRTLDHVYSKTGSIVKGHYNVTSKEIKDSMEKHKATYSRPRAWIQIRSRRFTLARFLPGGLGSTSKIAKVKVKKSAGYKRVGGNPKPFVQHSPDGNTHIFRRTGKKRYPIDVLRTISPTQMVENLNVEKEIQEAANKMLEKRIDHEINYRLKKAGAK</sequence>